<dbReference type="OrthoDB" id="5955703at2759"/>
<keyword evidence="3" id="KW-1185">Reference proteome</keyword>
<dbReference type="EMBL" id="MU825396">
    <property type="protein sequence ID" value="KAJ7394390.1"/>
    <property type="molecule type" value="Genomic_DNA"/>
</dbReference>
<dbReference type="Proteomes" id="UP001163046">
    <property type="component" value="Unassembled WGS sequence"/>
</dbReference>
<sequence>MFHWHTSKGNMFVPRMDGRGEPQRADFRSREDSVRRTDVRHKQPVYMQPAYRTAKEFNNRQTIAPVDRHNGINRPEFTSLADVYEGALRNVLGIQLHLALDDQQSFTQDAINDLLFRDTPSPGPHHRVIRQEQKRRSENHQHAPRPGDESKDMKNLGSFQGRTYLRDPRRVSPGGSAFHVPLKRHVWMKTCRTPRGDFQWTTMVLPLG</sequence>
<dbReference type="AlphaFoldDB" id="A0A9X0A6Z7"/>
<feature type="region of interest" description="Disordered" evidence="1">
    <location>
        <begin position="116"/>
        <end position="156"/>
    </location>
</feature>
<evidence type="ECO:0000313" key="3">
    <source>
        <dbReference type="Proteomes" id="UP001163046"/>
    </source>
</evidence>
<accession>A0A9X0A6Z7</accession>
<feature type="compositionally biased region" description="Basic and acidic residues" evidence="1">
    <location>
        <begin position="16"/>
        <end position="40"/>
    </location>
</feature>
<name>A0A9X0A6Z7_9CNID</name>
<evidence type="ECO:0000256" key="1">
    <source>
        <dbReference type="SAM" id="MobiDB-lite"/>
    </source>
</evidence>
<protein>
    <submittedName>
        <fullName evidence="2">Uncharacterized protein</fullName>
    </submittedName>
</protein>
<feature type="compositionally biased region" description="Basic and acidic residues" evidence="1">
    <location>
        <begin position="129"/>
        <end position="154"/>
    </location>
</feature>
<reference evidence="2" key="1">
    <citation type="submission" date="2023-01" db="EMBL/GenBank/DDBJ databases">
        <title>Genome assembly of the deep-sea coral Lophelia pertusa.</title>
        <authorList>
            <person name="Herrera S."/>
            <person name="Cordes E."/>
        </authorList>
    </citation>
    <scope>NUCLEOTIDE SEQUENCE</scope>
    <source>
        <strain evidence="2">USNM1676648</strain>
        <tissue evidence="2">Polyp</tissue>
    </source>
</reference>
<evidence type="ECO:0000313" key="2">
    <source>
        <dbReference type="EMBL" id="KAJ7394390.1"/>
    </source>
</evidence>
<gene>
    <name evidence="2" type="ORF">OS493_000199</name>
</gene>
<organism evidence="2 3">
    <name type="scientific">Desmophyllum pertusum</name>
    <dbReference type="NCBI Taxonomy" id="174260"/>
    <lineage>
        <taxon>Eukaryota</taxon>
        <taxon>Metazoa</taxon>
        <taxon>Cnidaria</taxon>
        <taxon>Anthozoa</taxon>
        <taxon>Hexacorallia</taxon>
        <taxon>Scleractinia</taxon>
        <taxon>Caryophylliina</taxon>
        <taxon>Caryophylliidae</taxon>
        <taxon>Desmophyllum</taxon>
    </lineage>
</organism>
<comment type="caution">
    <text evidence="2">The sequence shown here is derived from an EMBL/GenBank/DDBJ whole genome shotgun (WGS) entry which is preliminary data.</text>
</comment>
<feature type="region of interest" description="Disordered" evidence="1">
    <location>
        <begin position="1"/>
        <end position="40"/>
    </location>
</feature>
<proteinExistence type="predicted"/>